<dbReference type="AlphaFoldDB" id="A0A0N1HW16"/>
<dbReference type="EMBL" id="LFJN01000003">
    <property type="protein sequence ID" value="KPI44227.1"/>
    <property type="molecule type" value="Genomic_DNA"/>
</dbReference>
<protein>
    <recommendedName>
        <fullName evidence="5">MYND-type domain-containing protein</fullName>
    </recommendedName>
</protein>
<dbReference type="InterPro" id="IPR002893">
    <property type="entry name" value="Znf_MYND"/>
</dbReference>
<evidence type="ECO:0000256" key="1">
    <source>
        <dbReference type="ARBA" id="ARBA00022723"/>
    </source>
</evidence>
<dbReference type="GO" id="GO:0008270">
    <property type="term" value="F:zinc ion binding"/>
    <property type="evidence" value="ECO:0007669"/>
    <property type="project" value="UniProtKB-KW"/>
</dbReference>
<reference evidence="6 7" key="1">
    <citation type="submission" date="2015-06" db="EMBL/GenBank/DDBJ databases">
        <title>Draft genome of the ant-associated black yeast Phialophora attae CBS 131958.</title>
        <authorList>
            <person name="Moreno L.F."/>
            <person name="Stielow B.J."/>
            <person name="de Hoog S."/>
            <person name="Vicente V.A."/>
            <person name="Weiss V.A."/>
            <person name="de Vries M."/>
            <person name="Cruz L.M."/>
            <person name="Souza E.M."/>
        </authorList>
    </citation>
    <scope>NUCLEOTIDE SEQUENCE [LARGE SCALE GENOMIC DNA]</scope>
    <source>
        <strain evidence="6 7">CBS 131958</strain>
    </source>
</reference>
<evidence type="ECO:0000256" key="3">
    <source>
        <dbReference type="ARBA" id="ARBA00022833"/>
    </source>
</evidence>
<evidence type="ECO:0000313" key="7">
    <source>
        <dbReference type="Proteomes" id="UP000038010"/>
    </source>
</evidence>
<evidence type="ECO:0000259" key="5">
    <source>
        <dbReference type="PROSITE" id="PS50865"/>
    </source>
</evidence>
<dbReference type="STRING" id="1664694.A0A0N1HW16"/>
<keyword evidence="7" id="KW-1185">Reference proteome</keyword>
<dbReference type="RefSeq" id="XP_018004190.1">
    <property type="nucleotide sequence ID" value="XM_018148748.1"/>
</dbReference>
<sequence length="211" mass="24115">MAKNDFAYEVDFPPYDECLAEGGFDSHYSMENAHWCLLGEIVSFEPFMRFRTIIRDKNGEKLVVAFYLDRDDNINPANFKVGHTLAIMNPQQRFFLDGTKGVRVEESHRVAVFPTSLKSLFGIGKSIVSDCGDRDDGKKMCHGCKKLGDTKDMMRCGACHYYYYCSKECQAKGWNELGHKQACKVVERANFKALVELDFDNHQGDFKFAVE</sequence>
<feature type="domain" description="MYND-type" evidence="5">
    <location>
        <begin position="141"/>
        <end position="183"/>
    </location>
</feature>
<keyword evidence="1" id="KW-0479">Metal-binding</keyword>
<evidence type="ECO:0000256" key="4">
    <source>
        <dbReference type="PROSITE-ProRule" id="PRU00134"/>
    </source>
</evidence>
<accession>A0A0N1HW16</accession>
<name>A0A0N1HW16_9EURO</name>
<dbReference type="Pfam" id="PF01753">
    <property type="entry name" value="zf-MYND"/>
    <property type="match status" value="1"/>
</dbReference>
<keyword evidence="2 4" id="KW-0863">Zinc-finger</keyword>
<dbReference type="PROSITE" id="PS50865">
    <property type="entry name" value="ZF_MYND_2"/>
    <property type="match status" value="1"/>
</dbReference>
<dbReference type="SUPFAM" id="SSF144232">
    <property type="entry name" value="HIT/MYND zinc finger-like"/>
    <property type="match status" value="1"/>
</dbReference>
<comment type="caution">
    <text evidence="6">The sequence shown here is derived from an EMBL/GenBank/DDBJ whole genome shotgun (WGS) entry which is preliminary data.</text>
</comment>
<dbReference type="OrthoDB" id="265717at2759"/>
<evidence type="ECO:0000256" key="2">
    <source>
        <dbReference type="ARBA" id="ARBA00022771"/>
    </source>
</evidence>
<keyword evidence="3" id="KW-0862">Zinc</keyword>
<dbReference type="PROSITE" id="PS01360">
    <property type="entry name" value="ZF_MYND_1"/>
    <property type="match status" value="1"/>
</dbReference>
<dbReference type="GeneID" id="28740628"/>
<dbReference type="Gene3D" id="6.10.140.2220">
    <property type="match status" value="1"/>
</dbReference>
<organism evidence="6 7">
    <name type="scientific">Cyphellophora attinorum</name>
    <dbReference type="NCBI Taxonomy" id="1664694"/>
    <lineage>
        <taxon>Eukaryota</taxon>
        <taxon>Fungi</taxon>
        <taxon>Dikarya</taxon>
        <taxon>Ascomycota</taxon>
        <taxon>Pezizomycotina</taxon>
        <taxon>Eurotiomycetes</taxon>
        <taxon>Chaetothyriomycetidae</taxon>
        <taxon>Chaetothyriales</taxon>
        <taxon>Cyphellophoraceae</taxon>
        <taxon>Cyphellophora</taxon>
    </lineage>
</organism>
<dbReference type="Proteomes" id="UP000038010">
    <property type="component" value="Unassembled WGS sequence"/>
</dbReference>
<dbReference type="VEuPathDB" id="FungiDB:AB675_8311"/>
<proteinExistence type="predicted"/>
<gene>
    <name evidence="6" type="ORF">AB675_8311</name>
</gene>
<evidence type="ECO:0000313" key="6">
    <source>
        <dbReference type="EMBL" id="KPI44227.1"/>
    </source>
</evidence>